<sequence>MHSFHALPFRPALLGVAISAVLAGPAAAEETTSYFDEVLVWGTEVTSNTDTLHARDMSLKQADHMSDLLRDIPGVDVGGTHSVNQRINIRGLGETDLDIRLDGASQHANMFHHVGNLTLNPDILKSANIQVGNNSVTQSGLGGAVYSETKDAGDLLRPDERFGARAFTGYQSNDSRQGSLTLYGQLTDSVDAMVYGHGISRGNFKDGDGNTTIGADGDTYNVLTKVGVEPAEGHRFELSYDLYRDSGDYSPRADMGGSANQALSAQVLVPTDYNRDTITLGYELDGDNHDGKVTLYTSRTELVRDESVFIGSGVGWPGDRLSENKAENRNTGVNVLLSSNLRLLRLDNQLNYGLEYLHKNTESHYGGVQFMDESADSRAVFAENTLFITDTLSLTGGLRHDDYRRKATTGTHDFDDVTWSLGAEWQVTPDWTLFANARSLFKGPELLESFVKYQDVTVLADDLRPETGLNTQGGVRFARHLGEHRLGATATLFRTEIDDYIGTNWQGSGYVMENIADVEIDGFELSASYGFGNFNGKLSYARSDTTDKATGGPVAADNGRSMDVGDSLALSLDYQAERLETIFGLTSILVRDEDNVFAGTPIKEGYDVHNIYAQWVPSAVDGLSLTVGIDNLFDETYTSHASRSGTARGAVLNDFEPGRNVKISAAYQF</sequence>
<evidence type="ECO:0000256" key="13">
    <source>
        <dbReference type="ARBA" id="ARBA00023237"/>
    </source>
</evidence>
<keyword evidence="4 14" id="KW-1134">Transmembrane beta strand</keyword>
<feature type="domain" description="TonB-dependent receptor plug" evidence="19">
    <location>
        <begin position="44"/>
        <end position="138"/>
    </location>
</feature>
<comment type="caution">
    <text evidence="20">The sequence shown here is derived from an EMBL/GenBank/DDBJ whole genome shotgun (WGS) entry which is preliminary data.</text>
</comment>
<evidence type="ECO:0000256" key="12">
    <source>
        <dbReference type="ARBA" id="ARBA00023170"/>
    </source>
</evidence>
<dbReference type="Gene3D" id="2.170.130.10">
    <property type="entry name" value="TonB-dependent receptor, plug domain"/>
    <property type="match status" value="1"/>
</dbReference>
<evidence type="ECO:0000256" key="9">
    <source>
        <dbReference type="ARBA" id="ARBA00023065"/>
    </source>
</evidence>
<keyword evidence="9" id="KW-0406">Ion transport</keyword>
<dbReference type="GO" id="GO:0044718">
    <property type="term" value="P:siderophore transmembrane transport"/>
    <property type="evidence" value="ECO:0007669"/>
    <property type="project" value="TreeGrafter"/>
</dbReference>
<dbReference type="InterPro" id="IPR039426">
    <property type="entry name" value="TonB-dep_rcpt-like"/>
</dbReference>
<comment type="similarity">
    <text evidence="2 14 16">Belongs to the TonB-dependent receptor family.</text>
</comment>
<evidence type="ECO:0000256" key="8">
    <source>
        <dbReference type="ARBA" id="ARBA00023004"/>
    </source>
</evidence>
<evidence type="ECO:0000256" key="4">
    <source>
        <dbReference type="ARBA" id="ARBA00022452"/>
    </source>
</evidence>
<feature type="domain" description="TonB-dependent receptor-like beta-barrel" evidence="18">
    <location>
        <begin position="239"/>
        <end position="632"/>
    </location>
</feature>
<evidence type="ECO:0000256" key="11">
    <source>
        <dbReference type="ARBA" id="ARBA00023136"/>
    </source>
</evidence>
<dbReference type="Gene3D" id="2.40.170.20">
    <property type="entry name" value="TonB-dependent receptor, beta-barrel domain"/>
    <property type="match status" value="1"/>
</dbReference>
<evidence type="ECO:0000256" key="1">
    <source>
        <dbReference type="ARBA" id="ARBA00004571"/>
    </source>
</evidence>
<keyword evidence="10 16" id="KW-0798">TonB box</keyword>
<evidence type="ECO:0000256" key="6">
    <source>
        <dbReference type="ARBA" id="ARBA00022692"/>
    </source>
</evidence>
<evidence type="ECO:0000313" key="20">
    <source>
        <dbReference type="EMBL" id="OXY80706.1"/>
    </source>
</evidence>
<protein>
    <submittedName>
        <fullName evidence="20">TonB-dependent siderophore receptor</fullName>
    </submittedName>
</protein>
<keyword evidence="8" id="KW-0408">Iron</keyword>
<keyword evidence="11 14" id="KW-0472">Membrane</keyword>
<proteinExistence type="inferred from homology"/>
<dbReference type="NCBIfam" id="TIGR01783">
    <property type="entry name" value="TonB-siderophor"/>
    <property type="match status" value="1"/>
</dbReference>
<keyword evidence="21" id="KW-1185">Reference proteome</keyword>
<evidence type="ECO:0000256" key="17">
    <source>
        <dbReference type="SAM" id="SignalP"/>
    </source>
</evidence>
<keyword evidence="5" id="KW-0410">Iron transport</keyword>
<dbReference type="PROSITE" id="PS52016">
    <property type="entry name" value="TONB_DEPENDENT_REC_3"/>
    <property type="match status" value="1"/>
</dbReference>
<evidence type="ECO:0000256" key="7">
    <source>
        <dbReference type="ARBA" id="ARBA00022729"/>
    </source>
</evidence>
<dbReference type="PROSITE" id="PS01156">
    <property type="entry name" value="TONB_DEPENDENT_REC_2"/>
    <property type="match status" value="1"/>
</dbReference>
<organism evidence="20 21">
    <name type="scientific">Oceanimonas doudoroffii</name>
    <dbReference type="NCBI Taxonomy" id="84158"/>
    <lineage>
        <taxon>Bacteria</taxon>
        <taxon>Pseudomonadati</taxon>
        <taxon>Pseudomonadota</taxon>
        <taxon>Gammaproteobacteria</taxon>
        <taxon>Aeromonadales</taxon>
        <taxon>Aeromonadaceae</taxon>
        <taxon>Oceanimonas</taxon>
    </lineage>
</organism>
<dbReference type="EMBL" id="NBIM01000008">
    <property type="protein sequence ID" value="OXY80706.1"/>
    <property type="molecule type" value="Genomic_DNA"/>
</dbReference>
<dbReference type="CDD" id="cd01347">
    <property type="entry name" value="ligand_gated_channel"/>
    <property type="match status" value="1"/>
</dbReference>
<keyword evidence="6 14" id="KW-0812">Transmembrane</keyword>
<keyword evidence="12 20" id="KW-0675">Receptor</keyword>
<dbReference type="Pfam" id="PF00593">
    <property type="entry name" value="TonB_dep_Rec_b-barrel"/>
    <property type="match status" value="1"/>
</dbReference>
<reference evidence="20 21" key="1">
    <citation type="submission" date="2017-08" db="EMBL/GenBank/DDBJ databases">
        <title>A Genome Sequence of Oceanimonas doudoroffii ATCC 27123T.</title>
        <authorList>
            <person name="Brennan M.A."/>
            <person name="Maclea K.S."/>
            <person name="Mcclelland W.D."/>
            <person name="Trachtenberg A.M."/>
        </authorList>
    </citation>
    <scope>NUCLEOTIDE SEQUENCE [LARGE SCALE GENOMIC DNA]</scope>
    <source>
        <strain evidence="20 21">ATCC 27123</strain>
    </source>
</reference>
<dbReference type="PANTHER" id="PTHR30069">
    <property type="entry name" value="TONB-DEPENDENT OUTER MEMBRANE RECEPTOR"/>
    <property type="match status" value="1"/>
</dbReference>
<comment type="subcellular location">
    <subcellularLocation>
        <location evidence="1 14">Cell outer membrane</location>
        <topology evidence="1 14">Multi-pass membrane protein</topology>
    </subcellularLocation>
</comment>
<dbReference type="InterPro" id="IPR010105">
    <property type="entry name" value="TonB_sidphr_rcpt"/>
</dbReference>
<dbReference type="SUPFAM" id="SSF56935">
    <property type="entry name" value="Porins"/>
    <property type="match status" value="1"/>
</dbReference>
<evidence type="ECO:0000256" key="3">
    <source>
        <dbReference type="ARBA" id="ARBA00022448"/>
    </source>
</evidence>
<accession>A0A233RBE2</accession>
<feature type="signal peptide" evidence="17">
    <location>
        <begin position="1"/>
        <end position="28"/>
    </location>
</feature>
<dbReference type="InterPro" id="IPR037066">
    <property type="entry name" value="Plug_dom_sf"/>
</dbReference>
<keyword evidence="13 14" id="KW-0998">Cell outer membrane</keyword>
<feature type="short sequence motif" description="TonB C-terminal box" evidence="15">
    <location>
        <begin position="652"/>
        <end position="669"/>
    </location>
</feature>
<dbReference type="Proteomes" id="UP000242757">
    <property type="component" value="Unassembled WGS sequence"/>
</dbReference>
<dbReference type="AlphaFoldDB" id="A0A233RBE2"/>
<evidence type="ECO:0000259" key="18">
    <source>
        <dbReference type="Pfam" id="PF00593"/>
    </source>
</evidence>
<evidence type="ECO:0000256" key="14">
    <source>
        <dbReference type="PROSITE-ProRule" id="PRU01360"/>
    </source>
</evidence>
<dbReference type="InterPro" id="IPR036942">
    <property type="entry name" value="Beta-barrel_TonB_sf"/>
</dbReference>
<dbReference type="OrthoDB" id="9760494at2"/>
<evidence type="ECO:0000256" key="2">
    <source>
        <dbReference type="ARBA" id="ARBA00009810"/>
    </source>
</evidence>
<feature type="chain" id="PRO_5012104686" evidence="17">
    <location>
        <begin position="29"/>
        <end position="669"/>
    </location>
</feature>
<dbReference type="InterPro" id="IPR012910">
    <property type="entry name" value="Plug_dom"/>
</dbReference>
<evidence type="ECO:0000313" key="21">
    <source>
        <dbReference type="Proteomes" id="UP000242757"/>
    </source>
</evidence>
<dbReference type="GO" id="GO:0015344">
    <property type="term" value="F:siderophore uptake transmembrane transporter activity"/>
    <property type="evidence" value="ECO:0007669"/>
    <property type="project" value="TreeGrafter"/>
</dbReference>
<evidence type="ECO:0000256" key="15">
    <source>
        <dbReference type="PROSITE-ProRule" id="PRU10144"/>
    </source>
</evidence>
<dbReference type="GO" id="GO:0038023">
    <property type="term" value="F:signaling receptor activity"/>
    <property type="evidence" value="ECO:0007669"/>
    <property type="project" value="InterPro"/>
</dbReference>
<dbReference type="GO" id="GO:0009279">
    <property type="term" value="C:cell outer membrane"/>
    <property type="evidence" value="ECO:0007669"/>
    <property type="project" value="UniProtKB-SubCell"/>
</dbReference>
<dbReference type="Pfam" id="PF07715">
    <property type="entry name" value="Plug"/>
    <property type="match status" value="1"/>
</dbReference>
<dbReference type="RefSeq" id="WP_094201868.1">
    <property type="nucleotide sequence ID" value="NZ_NBIM01000008.1"/>
</dbReference>
<evidence type="ECO:0000259" key="19">
    <source>
        <dbReference type="Pfam" id="PF07715"/>
    </source>
</evidence>
<keyword evidence="3 14" id="KW-0813">Transport</keyword>
<dbReference type="PANTHER" id="PTHR30069:SF41">
    <property type="entry name" value="HEME_HEMOPEXIN UTILIZATION PROTEIN C"/>
    <property type="match status" value="1"/>
</dbReference>
<evidence type="ECO:0000256" key="16">
    <source>
        <dbReference type="RuleBase" id="RU003357"/>
    </source>
</evidence>
<dbReference type="InterPro" id="IPR010917">
    <property type="entry name" value="TonB_rcpt_CS"/>
</dbReference>
<gene>
    <name evidence="20" type="ORF">B6S08_16320</name>
</gene>
<evidence type="ECO:0000256" key="10">
    <source>
        <dbReference type="ARBA" id="ARBA00023077"/>
    </source>
</evidence>
<dbReference type="InterPro" id="IPR000531">
    <property type="entry name" value="Beta-barrel_TonB"/>
</dbReference>
<keyword evidence="7 17" id="KW-0732">Signal</keyword>
<name>A0A233RBE2_9GAMM</name>
<evidence type="ECO:0000256" key="5">
    <source>
        <dbReference type="ARBA" id="ARBA00022496"/>
    </source>
</evidence>